<dbReference type="SMART" id="SM00980">
    <property type="entry name" value="THAP"/>
    <property type="match status" value="1"/>
</dbReference>
<evidence type="ECO:0000256" key="7">
    <source>
        <dbReference type="ARBA" id="ARBA00023054"/>
    </source>
</evidence>
<dbReference type="GO" id="GO:0043565">
    <property type="term" value="F:sequence-specific DNA binding"/>
    <property type="evidence" value="ECO:0007669"/>
    <property type="project" value="InterPro"/>
</dbReference>
<dbReference type="InterPro" id="IPR038441">
    <property type="entry name" value="THAP_Znf_sf"/>
</dbReference>
<evidence type="ECO:0000313" key="14">
    <source>
        <dbReference type="EMBL" id="KAB0805416.1"/>
    </source>
</evidence>
<dbReference type="SMART" id="SM00692">
    <property type="entry name" value="DM3"/>
    <property type="match status" value="1"/>
</dbReference>
<evidence type="ECO:0000256" key="5">
    <source>
        <dbReference type="ARBA" id="ARBA00022833"/>
    </source>
</evidence>
<evidence type="ECO:0000256" key="9">
    <source>
        <dbReference type="ARBA" id="ARBA00023163"/>
    </source>
</evidence>
<keyword evidence="5" id="KW-0862">Zinc</keyword>
<evidence type="ECO:0000256" key="11">
    <source>
        <dbReference type="ARBA" id="ARBA00023306"/>
    </source>
</evidence>
<dbReference type="InParanoid" id="A0A5N4B770"/>
<name>A0A5N4B770_PHOPY</name>
<dbReference type="InterPro" id="IPR006612">
    <property type="entry name" value="THAP_Znf"/>
</dbReference>
<comment type="subcellular location">
    <subcellularLocation>
        <location evidence="1">Nucleus</location>
        <location evidence="1">Nucleoplasm</location>
    </subcellularLocation>
</comment>
<evidence type="ECO:0000313" key="15">
    <source>
        <dbReference type="Proteomes" id="UP000327044"/>
    </source>
</evidence>
<evidence type="ECO:0000256" key="8">
    <source>
        <dbReference type="ARBA" id="ARBA00023125"/>
    </source>
</evidence>
<evidence type="ECO:0000259" key="13">
    <source>
        <dbReference type="PROSITE" id="PS50950"/>
    </source>
</evidence>
<dbReference type="PANTHER" id="PTHR46600:SF1">
    <property type="entry name" value="THAP DOMAIN-CONTAINING PROTEIN 1"/>
    <property type="match status" value="1"/>
</dbReference>
<organism evidence="14 15">
    <name type="scientific">Photinus pyralis</name>
    <name type="common">Common eastern firefly</name>
    <name type="synonym">Lampyris pyralis</name>
    <dbReference type="NCBI Taxonomy" id="7054"/>
    <lineage>
        <taxon>Eukaryota</taxon>
        <taxon>Metazoa</taxon>
        <taxon>Ecdysozoa</taxon>
        <taxon>Arthropoda</taxon>
        <taxon>Hexapoda</taxon>
        <taxon>Insecta</taxon>
        <taxon>Pterygota</taxon>
        <taxon>Neoptera</taxon>
        <taxon>Endopterygota</taxon>
        <taxon>Coleoptera</taxon>
        <taxon>Polyphaga</taxon>
        <taxon>Elateriformia</taxon>
        <taxon>Elateroidea</taxon>
        <taxon>Lampyridae</taxon>
        <taxon>Lampyrinae</taxon>
        <taxon>Photinus</taxon>
    </lineage>
</organism>
<evidence type="ECO:0000256" key="4">
    <source>
        <dbReference type="ARBA" id="ARBA00022771"/>
    </source>
</evidence>
<keyword evidence="10" id="KW-0539">Nucleus</keyword>
<dbReference type="SUPFAM" id="SSF57716">
    <property type="entry name" value="Glucocorticoid receptor-like (DNA-binding domain)"/>
    <property type="match status" value="1"/>
</dbReference>
<keyword evidence="9" id="KW-0804">Transcription</keyword>
<dbReference type="PANTHER" id="PTHR46600">
    <property type="entry name" value="THAP DOMAIN-CONTAINING"/>
    <property type="match status" value="1"/>
</dbReference>
<keyword evidence="8 12" id="KW-0238">DNA-binding</keyword>
<evidence type="ECO:0000256" key="6">
    <source>
        <dbReference type="ARBA" id="ARBA00023015"/>
    </source>
</evidence>
<dbReference type="InterPro" id="IPR026516">
    <property type="entry name" value="THAP1/10"/>
</dbReference>
<keyword evidence="4 12" id="KW-0863">Zinc-finger</keyword>
<evidence type="ECO:0000256" key="12">
    <source>
        <dbReference type="PROSITE-ProRule" id="PRU00309"/>
    </source>
</evidence>
<comment type="caution">
    <text evidence="14">The sequence shown here is derived from an EMBL/GenBank/DDBJ whole genome shotgun (WGS) entry which is preliminary data.</text>
</comment>
<dbReference type="AlphaFoldDB" id="A0A5N4B770"/>
<keyword evidence="3" id="KW-0479">Metal-binding</keyword>
<evidence type="ECO:0000256" key="10">
    <source>
        <dbReference type="ARBA" id="ARBA00023242"/>
    </source>
</evidence>
<keyword evidence="11" id="KW-0131">Cell cycle</keyword>
<dbReference type="Gene3D" id="6.20.210.20">
    <property type="entry name" value="THAP domain"/>
    <property type="match status" value="1"/>
</dbReference>
<evidence type="ECO:0000256" key="1">
    <source>
        <dbReference type="ARBA" id="ARBA00004642"/>
    </source>
</evidence>
<accession>A0A5N4B770</accession>
<dbReference type="GO" id="GO:0005654">
    <property type="term" value="C:nucleoplasm"/>
    <property type="evidence" value="ECO:0007669"/>
    <property type="project" value="UniProtKB-SubCell"/>
</dbReference>
<evidence type="ECO:0000256" key="3">
    <source>
        <dbReference type="ARBA" id="ARBA00022723"/>
    </source>
</evidence>
<sequence>MYCWPNINKQWICSVPQCSTYCEIENEVSLHKFPDDLNVRKRWKWILRIGKPISKYMLVCSKHFRPEDFMPVTSTTIKKRLKKGVLPSQHIPVRPHDTAQNPVQRGARKSLQCDNAALDIEVSQTMTEHEDNMETVDNVGIVRKAFEISPDVTLNLQCPSTASKGIQTDCSSFQLPLLLKDDDKLLHFTVQ</sequence>
<feature type="domain" description="THAP-type" evidence="13">
    <location>
        <begin position="7"/>
        <end position="90"/>
    </location>
</feature>
<dbReference type="EMBL" id="VVIM01000001">
    <property type="protein sequence ID" value="KAB0805416.1"/>
    <property type="molecule type" value="Genomic_DNA"/>
</dbReference>
<dbReference type="PROSITE" id="PS50950">
    <property type="entry name" value="ZF_THAP"/>
    <property type="match status" value="1"/>
</dbReference>
<keyword evidence="7" id="KW-0175">Coiled coil</keyword>
<gene>
    <name evidence="14" type="ORF">PPYR_02386</name>
</gene>
<comment type="similarity">
    <text evidence="2">Belongs to the THAP1 family.</text>
</comment>
<keyword evidence="15" id="KW-1185">Reference proteome</keyword>
<reference evidence="14 15" key="1">
    <citation type="journal article" date="2018" name="Elife">
        <title>Firefly genomes illuminate parallel origins of bioluminescence in beetles.</title>
        <authorList>
            <person name="Fallon T.R."/>
            <person name="Lower S.E."/>
            <person name="Chang C.H."/>
            <person name="Bessho-Uehara M."/>
            <person name="Martin G.J."/>
            <person name="Bewick A.J."/>
            <person name="Behringer M."/>
            <person name="Debat H.J."/>
            <person name="Wong I."/>
            <person name="Day J.C."/>
            <person name="Suvorov A."/>
            <person name="Silva C.J."/>
            <person name="Stanger-Hall K.F."/>
            <person name="Hall D.W."/>
            <person name="Schmitz R.J."/>
            <person name="Nelson D.R."/>
            <person name="Lewis S.M."/>
            <person name="Shigenobu S."/>
            <person name="Bybee S.M."/>
            <person name="Larracuente A.M."/>
            <person name="Oba Y."/>
            <person name="Weng J.K."/>
        </authorList>
    </citation>
    <scope>NUCLEOTIDE SEQUENCE [LARGE SCALE GENOMIC DNA]</scope>
    <source>
        <strain evidence="14">1611_PpyrPB1</strain>
        <tissue evidence="14">Whole body</tissue>
    </source>
</reference>
<dbReference type="Pfam" id="PF05485">
    <property type="entry name" value="THAP"/>
    <property type="match status" value="1"/>
</dbReference>
<keyword evidence="6" id="KW-0805">Transcription regulation</keyword>
<proteinExistence type="inferred from homology"/>
<dbReference type="GO" id="GO:0008270">
    <property type="term" value="F:zinc ion binding"/>
    <property type="evidence" value="ECO:0007669"/>
    <property type="project" value="UniProtKB-KW"/>
</dbReference>
<protein>
    <recommendedName>
        <fullName evidence="13">THAP-type domain-containing protein</fullName>
    </recommendedName>
</protein>
<evidence type="ECO:0000256" key="2">
    <source>
        <dbReference type="ARBA" id="ARBA00006177"/>
    </source>
</evidence>
<dbReference type="Proteomes" id="UP000327044">
    <property type="component" value="Unassembled WGS sequence"/>
</dbReference>